<feature type="coiled-coil region" evidence="2">
    <location>
        <begin position="159"/>
        <end position="186"/>
    </location>
</feature>
<dbReference type="PROSITE" id="PS51257">
    <property type="entry name" value="PROKAR_LIPOPROTEIN"/>
    <property type="match status" value="1"/>
</dbReference>
<comment type="similarity">
    <text evidence="1">Belongs to the membrane fusion protein (MFP) (TC 8.A.1) family.</text>
</comment>
<dbReference type="Pfam" id="PF25967">
    <property type="entry name" value="RND-MFP_C"/>
    <property type="match status" value="1"/>
</dbReference>
<gene>
    <name evidence="7" type="ORF">KEM10_00505</name>
</gene>
<keyword evidence="2" id="KW-0175">Coiled coil</keyword>
<dbReference type="PANTHER" id="PTHR30469">
    <property type="entry name" value="MULTIDRUG RESISTANCE PROTEIN MDTA"/>
    <property type="match status" value="1"/>
</dbReference>
<comment type="caution">
    <text evidence="7">The sequence shown here is derived from an EMBL/GenBank/DDBJ whole genome shotgun (WGS) entry which is preliminary data.</text>
</comment>
<dbReference type="Proteomes" id="UP000708576">
    <property type="component" value="Unassembled WGS sequence"/>
</dbReference>
<dbReference type="InterPro" id="IPR058627">
    <property type="entry name" value="MdtA-like_C"/>
</dbReference>
<dbReference type="Pfam" id="PF25954">
    <property type="entry name" value="Beta-barrel_RND_2"/>
    <property type="match status" value="1"/>
</dbReference>
<keyword evidence="8" id="KW-1185">Reference proteome</keyword>
<dbReference type="NCBIfam" id="TIGR01730">
    <property type="entry name" value="RND_mfp"/>
    <property type="match status" value="1"/>
</dbReference>
<evidence type="ECO:0000259" key="6">
    <source>
        <dbReference type="Pfam" id="PF25967"/>
    </source>
</evidence>
<dbReference type="InterPro" id="IPR058648">
    <property type="entry name" value="HH_CzcB-like"/>
</dbReference>
<evidence type="ECO:0000256" key="3">
    <source>
        <dbReference type="SAM" id="SignalP"/>
    </source>
</evidence>
<dbReference type="SUPFAM" id="SSF111369">
    <property type="entry name" value="HlyD-like secretion proteins"/>
    <property type="match status" value="1"/>
</dbReference>
<dbReference type="Gene3D" id="2.40.50.100">
    <property type="match status" value="1"/>
</dbReference>
<feature type="signal peptide" evidence="3">
    <location>
        <begin position="1"/>
        <end position="17"/>
    </location>
</feature>
<evidence type="ECO:0000259" key="4">
    <source>
        <dbReference type="Pfam" id="PF25893"/>
    </source>
</evidence>
<name>A0ABS5JPB3_9BACT</name>
<evidence type="ECO:0000313" key="7">
    <source>
        <dbReference type="EMBL" id="MBS2096734.1"/>
    </source>
</evidence>
<feature type="coiled-coil region" evidence="2">
    <location>
        <begin position="17"/>
        <end position="58"/>
    </location>
</feature>
<evidence type="ECO:0000259" key="5">
    <source>
        <dbReference type="Pfam" id="PF25954"/>
    </source>
</evidence>
<dbReference type="Gene3D" id="2.40.420.20">
    <property type="match status" value="1"/>
</dbReference>
<dbReference type="InterPro" id="IPR058792">
    <property type="entry name" value="Beta-barrel_RND_2"/>
</dbReference>
<organism evidence="7 8">
    <name type="scientific">Carboxylicivirga linearis</name>
    <dbReference type="NCBI Taxonomy" id="1628157"/>
    <lineage>
        <taxon>Bacteria</taxon>
        <taxon>Pseudomonadati</taxon>
        <taxon>Bacteroidota</taxon>
        <taxon>Bacteroidia</taxon>
        <taxon>Marinilabiliales</taxon>
        <taxon>Marinilabiliaceae</taxon>
        <taxon>Carboxylicivirga</taxon>
    </lineage>
</organism>
<evidence type="ECO:0000256" key="2">
    <source>
        <dbReference type="SAM" id="Coils"/>
    </source>
</evidence>
<feature type="domain" description="CzcB-like alpha-helical hairpin" evidence="4">
    <location>
        <begin position="134"/>
        <end position="180"/>
    </location>
</feature>
<dbReference type="InterPro" id="IPR006143">
    <property type="entry name" value="RND_pump_MFP"/>
</dbReference>
<dbReference type="Gene3D" id="2.40.30.170">
    <property type="match status" value="1"/>
</dbReference>
<sequence length="371" mass="41009">MKKFALILSVIVLSACAATTDDDRREKEEELKTYKNELSELKKKIAKLEKELSESSGEGIISVVATPISPSLFEHFVDVTGQVQADKNIIVSPESSGKIVSIDVKEGQRVTKGQVLARLNTEMIERSLDEIEINLQLAKTTFERQANLWEQNIGSEMEYLQAKSSMESLKQNKEALQAQLDMAVVRAPINGIVDDIIQRQGEMANPAAPFARLVNIDQVYITADVSEIYLQKITSGDEVTIDFPVLDKTISANIYRTSSVIDADARTFRLRINLSNPNADYKPNMLSVLKLRTFSADNSIVVPSILVKKDFSGEFVFIATEKDGKTIAQKQYIKTGIKDNNNTLVTEGLNAGDLLITKGYAQVVDGSVISI</sequence>
<dbReference type="Pfam" id="PF25893">
    <property type="entry name" value="HH_CzcB"/>
    <property type="match status" value="1"/>
</dbReference>
<dbReference type="Gene3D" id="1.10.287.470">
    <property type="entry name" value="Helix hairpin bin"/>
    <property type="match status" value="1"/>
</dbReference>
<feature type="domain" description="Multidrug resistance protein MdtA-like C-terminal permuted SH3" evidence="6">
    <location>
        <begin position="298"/>
        <end position="359"/>
    </location>
</feature>
<proteinExistence type="inferred from homology"/>
<evidence type="ECO:0000256" key="1">
    <source>
        <dbReference type="ARBA" id="ARBA00009477"/>
    </source>
</evidence>
<accession>A0ABS5JPB3</accession>
<keyword evidence="3" id="KW-0732">Signal</keyword>
<evidence type="ECO:0000313" key="8">
    <source>
        <dbReference type="Proteomes" id="UP000708576"/>
    </source>
</evidence>
<dbReference type="EMBL" id="JAGUCO010000001">
    <property type="protein sequence ID" value="MBS2096734.1"/>
    <property type="molecule type" value="Genomic_DNA"/>
</dbReference>
<reference evidence="7 8" key="1">
    <citation type="journal article" date="2015" name="Int. J. Syst. Evol. Microbiol.">
        <title>Carboxylicivirga linearis sp. nov., isolated from a sea cucumber culture pond.</title>
        <authorList>
            <person name="Wang F.Q."/>
            <person name="Zhou Y.X."/>
            <person name="Lin X.Z."/>
            <person name="Chen G.J."/>
            <person name="Du Z.J."/>
        </authorList>
    </citation>
    <scope>NUCLEOTIDE SEQUENCE [LARGE SCALE GENOMIC DNA]</scope>
    <source>
        <strain evidence="7 8">FB218</strain>
    </source>
</reference>
<feature type="chain" id="PRO_5045993008" evidence="3">
    <location>
        <begin position="18"/>
        <end position="371"/>
    </location>
</feature>
<dbReference type="PANTHER" id="PTHR30469:SF15">
    <property type="entry name" value="HLYD FAMILY OF SECRETION PROTEINS"/>
    <property type="match status" value="1"/>
</dbReference>
<protein>
    <submittedName>
        <fullName evidence="7">Efflux RND transporter periplasmic adaptor subunit</fullName>
    </submittedName>
</protein>
<feature type="domain" description="CusB-like beta-barrel" evidence="5">
    <location>
        <begin position="218"/>
        <end position="292"/>
    </location>
</feature>